<dbReference type="AlphaFoldDB" id="A0A7W4VTP9"/>
<dbReference type="RefSeq" id="WP_246389979.1">
    <property type="nucleotide sequence ID" value="NZ_JACHWR010000001.1"/>
</dbReference>
<protein>
    <submittedName>
        <fullName evidence="1">Uncharacterized protein</fullName>
    </submittedName>
</protein>
<evidence type="ECO:0000313" key="1">
    <source>
        <dbReference type="EMBL" id="MBB3041620.1"/>
    </source>
</evidence>
<sequence>MKTAISVPEEIYARAERAARKLGLNRSQFYSAAAERLAAEVESADVTAAIDAVVDAANADSSMPFAITAGTRLDDDPDSQW</sequence>
<organism evidence="1 2">
    <name type="scientific">Nocardioides soli</name>
    <dbReference type="NCBI Taxonomy" id="1036020"/>
    <lineage>
        <taxon>Bacteria</taxon>
        <taxon>Bacillati</taxon>
        <taxon>Actinomycetota</taxon>
        <taxon>Actinomycetes</taxon>
        <taxon>Propionibacteriales</taxon>
        <taxon>Nocardioidaceae</taxon>
        <taxon>Nocardioides</taxon>
    </lineage>
</organism>
<dbReference type="Proteomes" id="UP000589626">
    <property type="component" value="Unassembled WGS sequence"/>
</dbReference>
<proteinExistence type="predicted"/>
<comment type="caution">
    <text evidence="1">The sequence shown here is derived from an EMBL/GenBank/DDBJ whole genome shotgun (WGS) entry which is preliminary data.</text>
</comment>
<accession>A0A7W4VTP9</accession>
<reference evidence="1 2" key="1">
    <citation type="submission" date="2020-08" db="EMBL/GenBank/DDBJ databases">
        <title>Sequencing the genomes of 1000 actinobacteria strains.</title>
        <authorList>
            <person name="Klenk H.-P."/>
        </authorList>
    </citation>
    <scope>NUCLEOTIDE SEQUENCE [LARGE SCALE GENOMIC DNA]</scope>
    <source>
        <strain evidence="1 2">DSM 105498</strain>
    </source>
</reference>
<dbReference type="EMBL" id="JACHWR010000001">
    <property type="protein sequence ID" value="MBB3041620.1"/>
    <property type="molecule type" value="Genomic_DNA"/>
</dbReference>
<gene>
    <name evidence="1" type="ORF">FHU40_001421</name>
</gene>
<evidence type="ECO:0000313" key="2">
    <source>
        <dbReference type="Proteomes" id="UP000589626"/>
    </source>
</evidence>
<name>A0A7W4VTP9_9ACTN</name>
<keyword evidence="2" id="KW-1185">Reference proteome</keyword>